<gene>
    <name evidence="2" type="ordered locus">Marky_2159</name>
</gene>
<dbReference type="AlphaFoldDB" id="F2NPV6"/>
<dbReference type="HOGENOM" id="CLU_2601875_0_0_0"/>
<name>F2NPV6_MARHT</name>
<evidence type="ECO:0000256" key="1">
    <source>
        <dbReference type="SAM" id="Phobius"/>
    </source>
</evidence>
<proteinExistence type="predicted"/>
<dbReference type="Proteomes" id="UP000007030">
    <property type="component" value="Chromosome"/>
</dbReference>
<protein>
    <submittedName>
        <fullName evidence="2">Uncharacterized protein</fullName>
    </submittedName>
</protein>
<dbReference type="STRING" id="869210.Marky_2159"/>
<feature type="transmembrane region" description="Helical" evidence="1">
    <location>
        <begin position="6"/>
        <end position="23"/>
    </location>
</feature>
<feature type="transmembrane region" description="Helical" evidence="1">
    <location>
        <begin position="30"/>
        <end position="58"/>
    </location>
</feature>
<organism evidence="2 3">
    <name type="scientific">Marinithermus hydrothermalis (strain DSM 14884 / JCM 11576 / T1)</name>
    <dbReference type="NCBI Taxonomy" id="869210"/>
    <lineage>
        <taxon>Bacteria</taxon>
        <taxon>Thermotogati</taxon>
        <taxon>Deinococcota</taxon>
        <taxon>Deinococci</taxon>
        <taxon>Thermales</taxon>
        <taxon>Thermaceae</taxon>
        <taxon>Marinithermus</taxon>
    </lineage>
</organism>
<evidence type="ECO:0000313" key="3">
    <source>
        <dbReference type="Proteomes" id="UP000007030"/>
    </source>
</evidence>
<dbReference type="EMBL" id="CP002630">
    <property type="protein sequence ID" value="AEB12882.1"/>
    <property type="molecule type" value="Genomic_DNA"/>
</dbReference>
<dbReference type="RefSeq" id="WP_013704927.1">
    <property type="nucleotide sequence ID" value="NC_015387.1"/>
</dbReference>
<sequence length="79" mass="8909">MYWIGLVLNFFIAGSGYLVLPPGRRLSGAGFFFLWAVWMLIGLGFALGGWIIVVMTALNLTSVVHFRNTWELVQEESTR</sequence>
<keyword evidence="1" id="KW-0812">Transmembrane</keyword>
<evidence type="ECO:0000313" key="2">
    <source>
        <dbReference type="EMBL" id="AEB12882.1"/>
    </source>
</evidence>
<dbReference type="KEGG" id="mhd:Marky_2159"/>
<keyword evidence="1" id="KW-1133">Transmembrane helix</keyword>
<keyword evidence="3" id="KW-1185">Reference proteome</keyword>
<accession>F2NPV6</accession>
<reference evidence="2 3" key="1">
    <citation type="journal article" date="2012" name="Stand. Genomic Sci.">
        <title>Complete genome sequence of the aerobic, heterotroph Marinithermus hydrothermalis type strain (T1(T)) from a deep-sea hydrothermal vent chimney.</title>
        <authorList>
            <person name="Copeland A."/>
            <person name="Gu W."/>
            <person name="Yasawong M."/>
            <person name="Lapidus A."/>
            <person name="Lucas S."/>
            <person name="Deshpande S."/>
            <person name="Pagani I."/>
            <person name="Tapia R."/>
            <person name="Cheng J.F."/>
            <person name="Goodwin L.A."/>
            <person name="Pitluck S."/>
            <person name="Liolios K."/>
            <person name="Ivanova N."/>
            <person name="Mavromatis K."/>
            <person name="Mikhailova N."/>
            <person name="Pati A."/>
            <person name="Chen A."/>
            <person name="Palaniappan K."/>
            <person name="Land M."/>
            <person name="Pan C."/>
            <person name="Brambilla E.M."/>
            <person name="Rohde M."/>
            <person name="Tindall B.J."/>
            <person name="Sikorski J."/>
            <person name="Goker M."/>
            <person name="Detter J.C."/>
            <person name="Bristow J."/>
            <person name="Eisen J.A."/>
            <person name="Markowitz V."/>
            <person name="Hugenholtz P."/>
            <person name="Kyrpides N.C."/>
            <person name="Klenk H.P."/>
            <person name="Woyke T."/>
        </authorList>
    </citation>
    <scope>NUCLEOTIDE SEQUENCE [LARGE SCALE GENOMIC DNA]</scope>
    <source>
        <strain evidence="3">DSM 14884 / JCM 11576 / T1</strain>
    </source>
</reference>
<keyword evidence="1" id="KW-0472">Membrane</keyword>